<dbReference type="PROSITE" id="PS50920">
    <property type="entry name" value="SOLCAR"/>
    <property type="match status" value="3"/>
</dbReference>
<keyword evidence="6 7" id="KW-0472">Membrane</keyword>
<feature type="repeat" description="Solcar" evidence="7">
    <location>
        <begin position="245"/>
        <end position="340"/>
    </location>
</feature>
<dbReference type="GO" id="GO:0055085">
    <property type="term" value="P:transmembrane transport"/>
    <property type="evidence" value="ECO:0007669"/>
    <property type="project" value="InterPro"/>
</dbReference>
<evidence type="ECO:0000256" key="2">
    <source>
        <dbReference type="ARBA" id="ARBA00006375"/>
    </source>
</evidence>
<evidence type="ECO:0000313" key="10">
    <source>
        <dbReference type="Proteomes" id="UP000243686"/>
    </source>
</evidence>
<protein>
    <recommendedName>
        <fullName evidence="11">Mitochondrial thiamine pyrophosphate carrier</fullName>
    </recommendedName>
</protein>
<dbReference type="InterPro" id="IPR023395">
    <property type="entry name" value="MCP_dom_sf"/>
</dbReference>
<evidence type="ECO:0000256" key="3">
    <source>
        <dbReference type="ARBA" id="ARBA00022448"/>
    </source>
</evidence>
<gene>
    <name evidence="9" type="ORF">X801_02565</name>
</gene>
<dbReference type="InterPro" id="IPR018108">
    <property type="entry name" value="MCP_transmembrane"/>
</dbReference>
<keyword evidence="3 8" id="KW-0813">Transport</keyword>
<feature type="repeat" description="Solcar" evidence="7">
    <location>
        <begin position="13"/>
        <end position="105"/>
    </location>
</feature>
<feature type="repeat" description="Solcar" evidence="7">
    <location>
        <begin position="125"/>
        <end position="211"/>
    </location>
</feature>
<reference evidence="9 10" key="1">
    <citation type="submission" date="2015-03" db="EMBL/GenBank/DDBJ databases">
        <title>Draft genome of the nematode, Opisthorchis viverrini.</title>
        <authorList>
            <person name="Mitreva M."/>
        </authorList>
    </citation>
    <scope>NUCLEOTIDE SEQUENCE [LARGE SCALE GENOMIC DNA]</scope>
    <source>
        <strain evidence="9">Khon Kaen</strain>
    </source>
</reference>
<dbReference type="InterPro" id="IPR002067">
    <property type="entry name" value="MCP"/>
</dbReference>
<dbReference type="Gene3D" id="1.50.40.10">
    <property type="entry name" value="Mitochondrial carrier domain"/>
    <property type="match status" value="1"/>
</dbReference>
<dbReference type="SUPFAM" id="SSF103506">
    <property type="entry name" value="Mitochondrial carrier"/>
    <property type="match status" value="1"/>
</dbReference>
<name>A0A1S8X4A5_OPIVI</name>
<accession>A0A1S8X4A5</accession>
<dbReference type="PANTHER" id="PTHR24089">
    <property type="entry name" value="SOLUTE CARRIER FAMILY 25"/>
    <property type="match status" value="1"/>
</dbReference>
<comment type="subcellular location">
    <subcellularLocation>
        <location evidence="1">Membrane</location>
        <topology evidence="1">Multi-pass membrane protein</topology>
    </subcellularLocation>
</comment>
<comment type="similarity">
    <text evidence="2 8">Belongs to the mitochondrial carrier (TC 2.A.29) family.</text>
</comment>
<dbReference type="EMBL" id="KV892093">
    <property type="protein sequence ID" value="OON21538.1"/>
    <property type="molecule type" value="Genomic_DNA"/>
</dbReference>
<evidence type="ECO:0000256" key="4">
    <source>
        <dbReference type="ARBA" id="ARBA00022692"/>
    </source>
</evidence>
<evidence type="ECO:0008006" key="11">
    <source>
        <dbReference type="Google" id="ProtNLM"/>
    </source>
</evidence>
<dbReference type="Proteomes" id="UP000243686">
    <property type="component" value="Unassembled WGS sequence"/>
</dbReference>
<evidence type="ECO:0000256" key="8">
    <source>
        <dbReference type="RuleBase" id="RU000488"/>
    </source>
</evidence>
<dbReference type="PRINTS" id="PR00926">
    <property type="entry name" value="MITOCARRIER"/>
</dbReference>
<evidence type="ECO:0000256" key="7">
    <source>
        <dbReference type="PROSITE-ProRule" id="PRU00282"/>
    </source>
</evidence>
<evidence type="ECO:0000313" key="9">
    <source>
        <dbReference type="EMBL" id="OON21538.1"/>
    </source>
</evidence>
<dbReference type="AlphaFoldDB" id="A0A1S8X4A5"/>
<evidence type="ECO:0000256" key="6">
    <source>
        <dbReference type="ARBA" id="ARBA00023136"/>
    </source>
</evidence>
<keyword evidence="4 7" id="KW-0812">Transmembrane</keyword>
<sequence length="355" mass="39412">MTVGPNIEDRPGLARNDYVIAGSVSGFVSRAIVQPLDVLKIRFQLQSEPIRVSNTSKYHGFVQAIRCINKEEGVVAFWKGHIPAQLQAVTFTALQFSTFEVLVAHFGRKTVSNSTHDKRIALRSPNTIGTFICGSLAGSFAAIATQPLDVLRTRFIAQGEPKLYRNIYHAAKHIATHEGLPGYFRGLLPSLLLVTPQTGLQFAIYHACNQLVGVIRLQWLEFRDSSKQGHSTSKSQRYGADSFPVSSIQSIISGGLAGMGAKCIIYPMDMVKKRMQIHGFEEARIRFGRLPATSNIRDCLINIWTTEGASGLFKGLRPTLLKSCLSISCRFTVYEQFCRVLYHIRTADASARRTF</sequence>
<organism evidence="9 10">
    <name type="scientific">Opisthorchis viverrini</name>
    <name type="common">Southeast Asian liver fluke</name>
    <dbReference type="NCBI Taxonomy" id="6198"/>
    <lineage>
        <taxon>Eukaryota</taxon>
        <taxon>Metazoa</taxon>
        <taxon>Spiralia</taxon>
        <taxon>Lophotrochozoa</taxon>
        <taxon>Platyhelminthes</taxon>
        <taxon>Trematoda</taxon>
        <taxon>Digenea</taxon>
        <taxon>Opisthorchiida</taxon>
        <taxon>Opisthorchiata</taxon>
        <taxon>Opisthorchiidae</taxon>
        <taxon>Opisthorchis</taxon>
    </lineage>
</organism>
<keyword evidence="10" id="KW-1185">Reference proteome</keyword>
<evidence type="ECO:0000256" key="1">
    <source>
        <dbReference type="ARBA" id="ARBA00004141"/>
    </source>
</evidence>
<keyword evidence="5" id="KW-0677">Repeat</keyword>
<dbReference type="Pfam" id="PF00153">
    <property type="entry name" value="Mito_carr"/>
    <property type="match status" value="3"/>
</dbReference>
<evidence type="ECO:0000256" key="5">
    <source>
        <dbReference type="ARBA" id="ARBA00022737"/>
    </source>
</evidence>
<dbReference type="GO" id="GO:0016020">
    <property type="term" value="C:membrane"/>
    <property type="evidence" value="ECO:0007669"/>
    <property type="project" value="UniProtKB-SubCell"/>
</dbReference>
<proteinExistence type="inferred from homology"/>